<dbReference type="Gene3D" id="2.120.10.30">
    <property type="entry name" value="TolB, C-terminal domain"/>
    <property type="match status" value="2"/>
</dbReference>
<dbReference type="HOGENOM" id="CLU_035704_0_0_10"/>
<dbReference type="PANTHER" id="PTHR13833">
    <property type="match status" value="1"/>
</dbReference>
<name>E7RRJ1_9BACT</name>
<dbReference type="Gene3D" id="2.60.40.10">
    <property type="entry name" value="Immunoglobulins"/>
    <property type="match status" value="1"/>
</dbReference>
<feature type="signal peptide" evidence="1">
    <location>
        <begin position="1"/>
        <end position="29"/>
    </location>
</feature>
<sequence length="559" mass="62488">MNRNLKTMRFIPLGIFAALLMLFVMTSCNDSTTVQNYVGVQSSDPYDPSKPVSISEFTPESGGVGQQLVIYGSNFGNDTSKVKVNIGGKAARLVSVKGNCLYCYVPSGAFTGKIAVTVGDASVGTQTAEASKNFDYLRKMVVGKLCGYKNERDDQGWNDGPFETCSGFRNYGVMQFSPYNHDQLFIVYDQEPYYGSVAHGIQLLDLKEKNVKTILPLSMFSNERLRTIDFAVDPFKYDDSGTILGRSDDAWLASATAEQKRWREHLIISADNDDNNYQAHSVYIVDRDANGEFSSTSPHRLLACYRQCNGASLHPVNGELYFTSYTNGEVLRLDMEKYWESVEASTAWDPYANDNLYDSASGSSTGTGAFEKLFTIQDTAWEFQIDIHPSGKYAYIVVINRNYILRTDYDERTKRFSPPYQVAGQMKVGGFADGVGKNVLMNHPYQGTFVKNDEYVKEGRDDVYDFYFCDSYNNAIRYLTPEGIVRTYAGGSAATHADGKTEGNENGELRSVARFNNPTGLVNDFHRDAITGENTLIFYILDSRNCTIRTITMEENTSN</sequence>
<dbReference type="InterPro" id="IPR013783">
    <property type="entry name" value="Ig-like_fold"/>
</dbReference>
<dbReference type="SUPFAM" id="SSF63825">
    <property type="entry name" value="YWTD domain"/>
    <property type="match status" value="1"/>
</dbReference>
<keyword evidence="1" id="KW-0732">Signal</keyword>
<evidence type="ECO:0000256" key="1">
    <source>
        <dbReference type="SAM" id="SignalP"/>
    </source>
</evidence>
<dbReference type="InterPro" id="IPR002909">
    <property type="entry name" value="IPT_dom"/>
</dbReference>
<organism evidence="3 4">
    <name type="scientific">Hoylesella oralis ATCC 33269</name>
    <dbReference type="NCBI Taxonomy" id="873533"/>
    <lineage>
        <taxon>Bacteria</taxon>
        <taxon>Pseudomonadati</taxon>
        <taxon>Bacteroidota</taxon>
        <taxon>Bacteroidia</taxon>
        <taxon>Bacteroidales</taxon>
        <taxon>Prevotellaceae</taxon>
        <taxon>Hoylesella</taxon>
    </lineage>
</organism>
<feature type="chain" id="PRO_5003221651" description="IPT/TIG domain-containing protein" evidence="1">
    <location>
        <begin position="30"/>
        <end position="559"/>
    </location>
</feature>
<feature type="domain" description="IPT/TIG" evidence="2">
    <location>
        <begin position="53"/>
        <end position="136"/>
    </location>
</feature>
<evidence type="ECO:0000313" key="3">
    <source>
        <dbReference type="EMBL" id="EFZ36879.1"/>
    </source>
</evidence>
<dbReference type="Pfam" id="PF01833">
    <property type="entry name" value="TIG"/>
    <property type="match status" value="1"/>
</dbReference>
<dbReference type="RefSeq" id="WP_004369965.1">
    <property type="nucleotide sequence ID" value="NZ_GL833119.1"/>
</dbReference>
<dbReference type="EMBL" id="AEPE02000005">
    <property type="protein sequence ID" value="EFZ36879.1"/>
    <property type="molecule type" value="Genomic_DNA"/>
</dbReference>
<dbReference type="InterPro" id="IPR011042">
    <property type="entry name" value="6-blade_b-propeller_TolB-like"/>
</dbReference>
<reference evidence="3" key="1">
    <citation type="submission" date="2011-01" db="EMBL/GenBank/DDBJ databases">
        <authorList>
            <person name="Muzny D."/>
            <person name="Qin X."/>
            <person name="Buhay C."/>
            <person name="Dugan-Rocha S."/>
            <person name="Ding Y."/>
            <person name="Chen G."/>
            <person name="Hawes A."/>
            <person name="Holder M."/>
            <person name="Jhangiani S."/>
            <person name="Johnson A."/>
            <person name="Khan Z."/>
            <person name="Li Z."/>
            <person name="Liu W."/>
            <person name="Liu X."/>
            <person name="Perez L."/>
            <person name="Shen H."/>
            <person name="Wang Q."/>
            <person name="Watt J."/>
            <person name="Xi L."/>
            <person name="Xin Y."/>
            <person name="Zhou J."/>
            <person name="Deng J."/>
            <person name="Jiang H."/>
            <person name="Liu Y."/>
            <person name="Qu J."/>
            <person name="Song X.-Z."/>
            <person name="Zhang L."/>
            <person name="Villasana D."/>
            <person name="Johnson A."/>
            <person name="Liu J."/>
            <person name="Liyanage D."/>
            <person name="Lorensuhewa L."/>
            <person name="Robinson T."/>
            <person name="Song A."/>
            <person name="Song B.-B."/>
            <person name="Dinh H."/>
            <person name="Thornton R."/>
            <person name="Coyle M."/>
            <person name="Francisco L."/>
            <person name="Jackson L."/>
            <person name="Javaid M."/>
            <person name="Korchina V."/>
            <person name="Kovar C."/>
            <person name="Mata R."/>
            <person name="Mathew T."/>
            <person name="Ngo R."/>
            <person name="Nguyen L."/>
            <person name="Nguyen N."/>
            <person name="Okwuonu G."/>
            <person name="Ongeri F."/>
            <person name="Pham C."/>
            <person name="Simmons D."/>
            <person name="Wilczek-Boney K."/>
            <person name="Hale W."/>
            <person name="Jakkamsetti A."/>
            <person name="Pham P."/>
            <person name="Ruth R."/>
            <person name="San Lucas F."/>
            <person name="Warren J."/>
            <person name="Zhang J."/>
            <person name="Zhao Z."/>
            <person name="Zhou C."/>
            <person name="Zhu D."/>
            <person name="Lee S."/>
            <person name="Bess C."/>
            <person name="Blankenburg K."/>
            <person name="Forbes L."/>
            <person name="Fu Q."/>
            <person name="Gubbala S."/>
            <person name="Hirani K."/>
            <person name="Jayaseelan J.C."/>
            <person name="Lara F."/>
            <person name="Munidasa M."/>
            <person name="Palculict T."/>
            <person name="Patil S."/>
            <person name="Pu L.-L."/>
            <person name="Saada N."/>
            <person name="Tang L."/>
            <person name="Weissenberger G."/>
            <person name="Zhu Y."/>
            <person name="Hemphill L."/>
            <person name="Shang Y."/>
            <person name="Youmans B."/>
            <person name="Ayvaz T."/>
            <person name="Ross M."/>
            <person name="Santibanez J."/>
            <person name="Aqrawi P."/>
            <person name="Gross S."/>
            <person name="Joshi V."/>
            <person name="Fowler G."/>
            <person name="Nazareth L."/>
            <person name="Reid J."/>
            <person name="Worley K."/>
            <person name="Petrosino J."/>
            <person name="Highlander S."/>
            <person name="Gibbs R."/>
        </authorList>
    </citation>
    <scope>NUCLEOTIDE SEQUENCE [LARGE SCALE GENOMIC DNA]</scope>
    <source>
        <strain evidence="3">ATCC 33269</strain>
    </source>
</reference>
<proteinExistence type="predicted"/>
<protein>
    <recommendedName>
        <fullName evidence="2">IPT/TIG domain-containing protein</fullName>
    </recommendedName>
</protein>
<accession>E7RRJ1</accession>
<dbReference type="AlphaFoldDB" id="E7RRJ1"/>
<keyword evidence="4" id="KW-1185">Reference proteome</keyword>
<comment type="caution">
    <text evidence="3">The sequence shown here is derived from an EMBL/GenBank/DDBJ whole genome shotgun (WGS) entry which is preliminary data.</text>
</comment>
<dbReference type="Proteomes" id="UP000005580">
    <property type="component" value="Unassembled WGS sequence"/>
</dbReference>
<gene>
    <name evidence="3" type="ORF">HMPREF0663_11792</name>
</gene>
<evidence type="ECO:0000259" key="2">
    <source>
        <dbReference type="Pfam" id="PF01833"/>
    </source>
</evidence>
<evidence type="ECO:0000313" key="4">
    <source>
        <dbReference type="Proteomes" id="UP000005580"/>
    </source>
</evidence>
<dbReference type="CDD" id="cd00603">
    <property type="entry name" value="IPT_PCSR"/>
    <property type="match status" value="1"/>
</dbReference>
<dbReference type="eggNOG" id="COG3391">
    <property type="taxonomic scope" value="Bacteria"/>
</dbReference>
<dbReference type="PANTHER" id="PTHR13833:SF71">
    <property type="entry name" value="NHL DOMAIN-CONTAINING PROTEIN"/>
    <property type="match status" value="1"/>
</dbReference>
<dbReference type="PROSITE" id="PS51257">
    <property type="entry name" value="PROKAR_LIPOPROTEIN"/>
    <property type="match status" value="1"/>
</dbReference>
<dbReference type="STRING" id="28134.SAMN05444288_1429"/>
<dbReference type="InterPro" id="IPR014756">
    <property type="entry name" value="Ig_E-set"/>
</dbReference>
<dbReference type="SUPFAM" id="SSF81296">
    <property type="entry name" value="E set domains"/>
    <property type="match status" value="1"/>
</dbReference>